<name>A0A1I1HBF2_9RHOB</name>
<dbReference type="Gene3D" id="3.30.460.10">
    <property type="entry name" value="Beta Polymerase, domain 2"/>
    <property type="match status" value="1"/>
</dbReference>
<keyword evidence="2 8" id="KW-0808">Transferase</keyword>
<keyword evidence="8" id="KW-0694">RNA-binding</keyword>
<dbReference type="CDD" id="cd05398">
    <property type="entry name" value="NT_ClassII-CCAase"/>
    <property type="match status" value="1"/>
</dbReference>
<dbReference type="OrthoDB" id="9805698at2"/>
<dbReference type="GO" id="GO:0016779">
    <property type="term" value="F:nucleotidyltransferase activity"/>
    <property type="evidence" value="ECO:0007669"/>
    <property type="project" value="UniProtKB-KW"/>
</dbReference>
<dbReference type="InterPro" id="IPR043519">
    <property type="entry name" value="NT_sf"/>
</dbReference>
<reference evidence="11 12" key="1">
    <citation type="submission" date="2016-10" db="EMBL/GenBank/DDBJ databases">
        <authorList>
            <person name="de Groot N.N."/>
        </authorList>
    </citation>
    <scope>NUCLEOTIDE SEQUENCE [LARGE SCALE GENOMIC DNA]</scope>
    <source>
        <strain evidence="11 12">DSM 29619</strain>
    </source>
</reference>
<dbReference type="InterPro" id="IPR050264">
    <property type="entry name" value="Bact_CCA-adding_enz_type3_sf"/>
</dbReference>
<feature type="domain" description="Poly A polymerase head" evidence="9">
    <location>
        <begin position="29"/>
        <end position="149"/>
    </location>
</feature>
<dbReference type="STRING" id="517719.SAMN05421762_0186"/>
<dbReference type="GO" id="GO:0046872">
    <property type="term" value="F:metal ion binding"/>
    <property type="evidence" value="ECO:0007669"/>
    <property type="project" value="UniProtKB-KW"/>
</dbReference>
<dbReference type="GO" id="GO:0000166">
    <property type="term" value="F:nucleotide binding"/>
    <property type="evidence" value="ECO:0007669"/>
    <property type="project" value="UniProtKB-KW"/>
</dbReference>
<comment type="similarity">
    <text evidence="8">Belongs to the tRNA nucleotidyltransferase/poly(A) polymerase family.</text>
</comment>
<evidence type="ECO:0000256" key="4">
    <source>
        <dbReference type="ARBA" id="ARBA00022695"/>
    </source>
</evidence>
<keyword evidence="6" id="KW-0547">Nucleotide-binding</keyword>
<evidence type="ECO:0000256" key="8">
    <source>
        <dbReference type="RuleBase" id="RU003953"/>
    </source>
</evidence>
<dbReference type="InterPro" id="IPR032828">
    <property type="entry name" value="PolyA_RNA-bd"/>
</dbReference>
<evidence type="ECO:0000256" key="3">
    <source>
        <dbReference type="ARBA" id="ARBA00022694"/>
    </source>
</evidence>
<gene>
    <name evidence="11" type="ORF">SAMN05421762_0186</name>
</gene>
<dbReference type="InterPro" id="IPR002646">
    <property type="entry name" value="PolA_pol_head_dom"/>
</dbReference>
<dbReference type="EMBL" id="FOLX01000001">
    <property type="protein sequence ID" value="SFC21106.1"/>
    <property type="molecule type" value="Genomic_DNA"/>
</dbReference>
<evidence type="ECO:0000256" key="1">
    <source>
        <dbReference type="ARBA" id="ARBA00001946"/>
    </source>
</evidence>
<protein>
    <submittedName>
        <fullName evidence="11">Poly(A) polymerase</fullName>
    </submittedName>
</protein>
<dbReference type="Pfam" id="PF01743">
    <property type="entry name" value="PolyA_pol"/>
    <property type="match status" value="1"/>
</dbReference>
<dbReference type="PROSITE" id="PS51257">
    <property type="entry name" value="PROKAR_LIPOPROTEIN"/>
    <property type="match status" value="1"/>
</dbReference>
<evidence type="ECO:0000313" key="12">
    <source>
        <dbReference type="Proteomes" id="UP000231644"/>
    </source>
</evidence>
<dbReference type="GO" id="GO:0000049">
    <property type="term" value="F:tRNA binding"/>
    <property type="evidence" value="ECO:0007669"/>
    <property type="project" value="TreeGrafter"/>
</dbReference>
<dbReference type="Pfam" id="PF12627">
    <property type="entry name" value="PolyA_pol_RNAbd"/>
    <property type="match status" value="1"/>
</dbReference>
<dbReference type="SUPFAM" id="SSF81301">
    <property type="entry name" value="Nucleotidyltransferase"/>
    <property type="match status" value="1"/>
</dbReference>
<evidence type="ECO:0000256" key="7">
    <source>
        <dbReference type="ARBA" id="ARBA00022842"/>
    </source>
</evidence>
<feature type="domain" description="tRNA nucleotidyltransferase/poly(A) polymerase RNA and SrmB- binding" evidence="10">
    <location>
        <begin position="182"/>
        <end position="239"/>
    </location>
</feature>
<evidence type="ECO:0000256" key="2">
    <source>
        <dbReference type="ARBA" id="ARBA00022679"/>
    </source>
</evidence>
<keyword evidence="5" id="KW-0479">Metal-binding</keyword>
<evidence type="ECO:0000313" key="11">
    <source>
        <dbReference type="EMBL" id="SFC21106.1"/>
    </source>
</evidence>
<dbReference type="Proteomes" id="UP000231644">
    <property type="component" value="Unassembled WGS sequence"/>
</dbReference>
<keyword evidence="4" id="KW-0548">Nucleotidyltransferase</keyword>
<organism evidence="11 12">
    <name type="scientific">Pseudooceanicola nitratireducens</name>
    <dbReference type="NCBI Taxonomy" id="517719"/>
    <lineage>
        <taxon>Bacteria</taxon>
        <taxon>Pseudomonadati</taxon>
        <taxon>Pseudomonadota</taxon>
        <taxon>Alphaproteobacteria</taxon>
        <taxon>Rhodobacterales</taxon>
        <taxon>Paracoccaceae</taxon>
        <taxon>Pseudooceanicola</taxon>
    </lineage>
</organism>
<keyword evidence="7" id="KW-0460">Magnesium</keyword>
<proteinExistence type="inferred from homology"/>
<dbReference type="PANTHER" id="PTHR46173">
    <property type="entry name" value="CCA TRNA NUCLEOTIDYLTRANSFERASE 1, MITOCHONDRIAL"/>
    <property type="match status" value="1"/>
</dbReference>
<dbReference type="AlphaFoldDB" id="A0A1I1HBF2"/>
<evidence type="ECO:0000256" key="6">
    <source>
        <dbReference type="ARBA" id="ARBA00022741"/>
    </source>
</evidence>
<evidence type="ECO:0000259" key="10">
    <source>
        <dbReference type="Pfam" id="PF12627"/>
    </source>
</evidence>
<dbReference type="Gene3D" id="1.10.3090.10">
    <property type="entry name" value="cca-adding enzyme, domain 2"/>
    <property type="match status" value="1"/>
</dbReference>
<comment type="cofactor">
    <cofactor evidence="1">
        <name>Mg(2+)</name>
        <dbReference type="ChEBI" id="CHEBI:18420"/>
    </cofactor>
</comment>
<dbReference type="GO" id="GO:0008033">
    <property type="term" value="P:tRNA processing"/>
    <property type="evidence" value="ECO:0007669"/>
    <property type="project" value="UniProtKB-KW"/>
</dbReference>
<dbReference type="RefSeq" id="WP_093449169.1">
    <property type="nucleotide sequence ID" value="NZ_FNZG01000002.1"/>
</dbReference>
<dbReference type="SUPFAM" id="SSF81891">
    <property type="entry name" value="Poly A polymerase C-terminal region-like"/>
    <property type="match status" value="1"/>
</dbReference>
<evidence type="ECO:0000259" key="9">
    <source>
        <dbReference type="Pfam" id="PF01743"/>
    </source>
</evidence>
<dbReference type="PANTHER" id="PTHR46173:SF1">
    <property type="entry name" value="CCA TRNA NUCLEOTIDYLTRANSFERASE 1, MITOCHONDRIAL"/>
    <property type="match status" value="1"/>
</dbReference>
<sequence length="388" mass="41088">MRVTGAWLTHPGTRAVCDALTGAGHQALFVGGCVRDALLGRAVGDIDIATDATPDQVIAAARASGLKAVPTGIDHGTVTLVAEGLGHEVTTFRHDVDTDGRHATVAFSTDVAKDAARRDFTMNALYARPDGTLVDPLGGLADLKARHLRFVGDPDQRIAEDYLRILRYFRFHAWYGDPDRGIDADALSAIAAGAEGLEQLSRERIGREVIKLLRAPDPAPSVAAMRQTGVLGHVLPGADDRALAVLVHLEGDLPADPLRRLAILGGVDVADHLRLSRAEAKQLDLLRDGIGDMRGAGELGYRHGVATGRDILLLRAALFKTPLDPQATVDLEKGAKAQFPVAAKDLMPAYQGAALGAKLAELETKWIASGFALTRRDLCGNDTAPGDG</sequence>
<keyword evidence="3" id="KW-0819">tRNA processing</keyword>
<evidence type="ECO:0000256" key="5">
    <source>
        <dbReference type="ARBA" id="ARBA00022723"/>
    </source>
</evidence>
<keyword evidence="12" id="KW-1185">Reference proteome</keyword>
<accession>A0A1I1HBF2</accession>